<dbReference type="GO" id="GO:0005886">
    <property type="term" value="C:plasma membrane"/>
    <property type="evidence" value="ECO:0007669"/>
    <property type="project" value="UniProtKB-SubCell"/>
</dbReference>
<dbReference type="EMBL" id="RYYR01000006">
    <property type="protein sequence ID" value="RUL54650.1"/>
    <property type="molecule type" value="Genomic_DNA"/>
</dbReference>
<reference evidence="11 12" key="1">
    <citation type="submission" date="2018-12" db="EMBL/GenBank/DDBJ databases">
        <title>Lysinibacillus antri sp. nov., isolated from a cave soil.</title>
        <authorList>
            <person name="Narsing Rao M.P."/>
            <person name="Zhang H."/>
            <person name="Dong Z.-Y."/>
            <person name="Niu X.-K."/>
            <person name="Zhang K."/>
            <person name="Fang B.-Z."/>
            <person name="Kang Y.-Q."/>
            <person name="Xiao M."/>
            <person name="Li W.-J."/>
        </authorList>
    </citation>
    <scope>NUCLEOTIDE SEQUENCE [LARGE SCALE GENOMIC DNA]</scope>
    <source>
        <strain evidence="11 12">SYSU K30002</strain>
    </source>
</reference>
<dbReference type="Gene3D" id="6.10.340.10">
    <property type="match status" value="1"/>
</dbReference>
<comment type="similarity">
    <text evidence="5">Belongs to the methyl-accepting chemotaxis (MCP) protein family.</text>
</comment>
<evidence type="ECO:0000313" key="11">
    <source>
        <dbReference type="EMBL" id="RUL54650.1"/>
    </source>
</evidence>
<evidence type="ECO:0000256" key="5">
    <source>
        <dbReference type="ARBA" id="ARBA00029447"/>
    </source>
</evidence>
<evidence type="ECO:0000256" key="2">
    <source>
        <dbReference type="ARBA" id="ARBA00022475"/>
    </source>
</evidence>
<dbReference type="AlphaFoldDB" id="A0A3S0P535"/>
<dbReference type="InterPro" id="IPR003660">
    <property type="entry name" value="HAMP_dom"/>
</dbReference>
<keyword evidence="7" id="KW-0175">Coiled coil</keyword>
<dbReference type="Pfam" id="PF00015">
    <property type="entry name" value="MCPsignal"/>
    <property type="match status" value="1"/>
</dbReference>
<comment type="caution">
    <text evidence="11">The sequence shown here is derived from an EMBL/GenBank/DDBJ whole genome shotgun (WGS) entry which is preliminary data.</text>
</comment>
<dbReference type="CDD" id="cd06225">
    <property type="entry name" value="HAMP"/>
    <property type="match status" value="1"/>
</dbReference>
<dbReference type="Proteomes" id="UP000287910">
    <property type="component" value="Unassembled WGS sequence"/>
</dbReference>
<dbReference type="SMART" id="SM00304">
    <property type="entry name" value="HAMP"/>
    <property type="match status" value="1"/>
</dbReference>
<feature type="transmembrane region" description="Helical" evidence="8">
    <location>
        <begin position="20"/>
        <end position="37"/>
    </location>
</feature>
<evidence type="ECO:0000256" key="1">
    <source>
        <dbReference type="ARBA" id="ARBA00004236"/>
    </source>
</evidence>
<organism evidence="11 12">
    <name type="scientific">Lysinibacillus antri</name>
    <dbReference type="NCBI Taxonomy" id="2498145"/>
    <lineage>
        <taxon>Bacteria</taxon>
        <taxon>Bacillati</taxon>
        <taxon>Bacillota</taxon>
        <taxon>Bacilli</taxon>
        <taxon>Bacillales</taxon>
        <taxon>Bacillaceae</taxon>
        <taxon>Lysinibacillus</taxon>
    </lineage>
</organism>
<evidence type="ECO:0000256" key="8">
    <source>
        <dbReference type="SAM" id="Phobius"/>
    </source>
</evidence>
<accession>A0A3S0P535</accession>
<dbReference type="GO" id="GO:0007165">
    <property type="term" value="P:signal transduction"/>
    <property type="evidence" value="ECO:0007669"/>
    <property type="project" value="UniProtKB-KW"/>
</dbReference>
<dbReference type="RefSeq" id="WP_126658069.1">
    <property type="nucleotide sequence ID" value="NZ_RYYR01000006.1"/>
</dbReference>
<evidence type="ECO:0000259" key="10">
    <source>
        <dbReference type="PROSITE" id="PS50885"/>
    </source>
</evidence>
<keyword evidence="2" id="KW-1003">Cell membrane</keyword>
<feature type="domain" description="Methyl-accepting transducer" evidence="9">
    <location>
        <begin position="416"/>
        <end position="687"/>
    </location>
</feature>
<sequence>MKYLFKPGMFILDKLTFSKKFMLLFILVILTFSYLLLDIVQQTNDRIETIEKELTGIDLIEDVYPILKFTQQHRGLTANLLSGDVSAAPKREEAGRHVNESYDALLKDIKNYDSRTEIEADIKAVNEIWKKVQSTSANGTVKDAIALHSDLIEEILSLLESIAEETKISLDPDATRHHLNNLLIETLPPITENMGKARATGVSVATKKELTDDNRYQLLFLMQTMQSYVDASFDNYETIFKLDPSLKSRLETQANESLKSTEEILTIIDTELLKVENITIVPADYFDATTANINSVFDLIDFQKEELQKRLEKDLASYEKKQTMTLAFIAAIVFILLYALLSFYFSIQTQVKSIQNLAKQLSIGDLTGCISTSSKDEFASISISLNEMIEEIRKVITNSKTTAESVDISSKDLFAITEETTKATNHISESVEKVSDIIEEQLKQAKNNVKLMDDAAQQLEIIAQTHTHVLDASDATLREVEDGNQNFDNLSKQMAIITQSVTATSEVINQLNERSKEIGTILDAIVAIAEQTNLLSLNAAIEAARAGEHGKGFAVVADEVRKLADESSRFTEQIRHIIKGIQLDTTNSVTAMQNVSNETVTGTHLIHTTKHSLTRILERTSDVSEEIHSVIKSVETIAKEMRLLDDSIHLEADQAKISEDNIQMILAATEQQLAAMEEVTASALTLSDKSSQLKETMENFKTN</sequence>
<feature type="domain" description="HAMP" evidence="10">
    <location>
        <begin position="345"/>
        <end position="397"/>
    </location>
</feature>
<dbReference type="InterPro" id="IPR004089">
    <property type="entry name" value="MCPsignal_dom"/>
</dbReference>
<evidence type="ECO:0000256" key="4">
    <source>
        <dbReference type="ARBA" id="ARBA00023224"/>
    </source>
</evidence>
<dbReference type="PROSITE" id="PS50111">
    <property type="entry name" value="CHEMOTAXIS_TRANSDUC_2"/>
    <property type="match status" value="1"/>
</dbReference>
<evidence type="ECO:0000313" key="12">
    <source>
        <dbReference type="Proteomes" id="UP000287910"/>
    </source>
</evidence>
<feature type="coiled-coil region" evidence="7">
    <location>
        <begin position="428"/>
        <end position="462"/>
    </location>
</feature>
<gene>
    <name evidence="11" type="ORF">EK386_05655</name>
</gene>
<dbReference type="PANTHER" id="PTHR32089">
    <property type="entry name" value="METHYL-ACCEPTING CHEMOTAXIS PROTEIN MCPB"/>
    <property type="match status" value="1"/>
</dbReference>
<dbReference type="PROSITE" id="PS50885">
    <property type="entry name" value="HAMP"/>
    <property type="match status" value="1"/>
</dbReference>
<name>A0A3S0P535_9BACI</name>
<protein>
    <recommendedName>
        <fullName evidence="13">Methyl-accepting chemotaxis protein</fullName>
    </recommendedName>
</protein>
<evidence type="ECO:0000256" key="7">
    <source>
        <dbReference type="SAM" id="Coils"/>
    </source>
</evidence>
<evidence type="ECO:0000256" key="3">
    <source>
        <dbReference type="ARBA" id="ARBA00023136"/>
    </source>
</evidence>
<keyword evidence="12" id="KW-1185">Reference proteome</keyword>
<keyword evidence="8" id="KW-1133">Transmembrane helix</keyword>
<dbReference type="PANTHER" id="PTHR32089:SF112">
    <property type="entry name" value="LYSOZYME-LIKE PROTEIN-RELATED"/>
    <property type="match status" value="1"/>
</dbReference>
<proteinExistence type="inferred from homology"/>
<evidence type="ECO:0008006" key="13">
    <source>
        <dbReference type="Google" id="ProtNLM"/>
    </source>
</evidence>
<keyword evidence="3 8" id="KW-0472">Membrane</keyword>
<dbReference type="SUPFAM" id="SSF58104">
    <property type="entry name" value="Methyl-accepting chemotaxis protein (MCP) signaling domain"/>
    <property type="match status" value="1"/>
</dbReference>
<dbReference type="SMART" id="SM00283">
    <property type="entry name" value="MA"/>
    <property type="match status" value="1"/>
</dbReference>
<feature type="transmembrane region" description="Helical" evidence="8">
    <location>
        <begin position="326"/>
        <end position="347"/>
    </location>
</feature>
<dbReference type="Gene3D" id="1.10.287.950">
    <property type="entry name" value="Methyl-accepting chemotaxis protein"/>
    <property type="match status" value="1"/>
</dbReference>
<keyword evidence="4 6" id="KW-0807">Transducer</keyword>
<comment type="subcellular location">
    <subcellularLocation>
        <location evidence="1">Cell membrane</location>
    </subcellularLocation>
</comment>
<evidence type="ECO:0000259" key="9">
    <source>
        <dbReference type="PROSITE" id="PS50111"/>
    </source>
</evidence>
<evidence type="ECO:0000256" key="6">
    <source>
        <dbReference type="PROSITE-ProRule" id="PRU00284"/>
    </source>
</evidence>
<dbReference type="CDD" id="cd11386">
    <property type="entry name" value="MCP_signal"/>
    <property type="match status" value="1"/>
</dbReference>
<keyword evidence="8" id="KW-0812">Transmembrane</keyword>